<dbReference type="InterPro" id="IPR050716">
    <property type="entry name" value="MAGUK"/>
</dbReference>
<dbReference type="SUPFAM" id="SSF52540">
    <property type="entry name" value="P-loop containing nucleoside triphosphate hydrolases"/>
    <property type="match status" value="1"/>
</dbReference>
<dbReference type="PROSITE" id="PS50052">
    <property type="entry name" value="GUANYLATE_KINASE_2"/>
    <property type="match status" value="1"/>
</dbReference>
<protein>
    <submittedName>
        <fullName evidence="7">MPP7-like protein</fullName>
    </submittedName>
</protein>
<dbReference type="Proteomes" id="UP001164746">
    <property type="component" value="Chromosome 7"/>
</dbReference>
<feature type="non-terminal residue" evidence="7">
    <location>
        <position position="407"/>
    </location>
</feature>
<dbReference type="InterPro" id="IPR036034">
    <property type="entry name" value="PDZ_sf"/>
</dbReference>
<dbReference type="PROSITE" id="PS50002">
    <property type="entry name" value="SH3"/>
    <property type="match status" value="1"/>
</dbReference>
<dbReference type="CDD" id="cd11862">
    <property type="entry name" value="SH3_MPP"/>
    <property type="match status" value="1"/>
</dbReference>
<organism evidence="7 8">
    <name type="scientific">Mya arenaria</name>
    <name type="common">Soft-shell clam</name>
    <dbReference type="NCBI Taxonomy" id="6604"/>
    <lineage>
        <taxon>Eukaryota</taxon>
        <taxon>Metazoa</taxon>
        <taxon>Spiralia</taxon>
        <taxon>Lophotrochozoa</taxon>
        <taxon>Mollusca</taxon>
        <taxon>Bivalvia</taxon>
        <taxon>Autobranchia</taxon>
        <taxon>Heteroconchia</taxon>
        <taxon>Euheterodonta</taxon>
        <taxon>Imparidentia</taxon>
        <taxon>Neoheterodontei</taxon>
        <taxon>Myida</taxon>
        <taxon>Myoidea</taxon>
        <taxon>Myidae</taxon>
        <taxon>Mya</taxon>
    </lineage>
</organism>
<dbReference type="InterPro" id="IPR001452">
    <property type="entry name" value="SH3_domain"/>
</dbReference>
<evidence type="ECO:0000259" key="5">
    <source>
        <dbReference type="PROSITE" id="PS50052"/>
    </source>
</evidence>
<dbReference type="SUPFAM" id="SSF50156">
    <property type="entry name" value="PDZ domain-like"/>
    <property type="match status" value="1"/>
</dbReference>
<dbReference type="SMART" id="SM00326">
    <property type="entry name" value="SH3"/>
    <property type="match status" value="1"/>
</dbReference>
<dbReference type="SMART" id="SM00228">
    <property type="entry name" value="PDZ"/>
    <property type="match status" value="1"/>
</dbReference>
<evidence type="ECO:0000313" key="8">
    <source>
        <dbReference type="Proteomes" id="UP001164746"/>
    </source>
</evidence>
<accession>A0ABY7EJ82</accession>
<feature type="domain" description="SH3" evidence="4">
    <location>
        <begin position="79"/>
        <end position="149"/>
    </location>
</feature>
<reference evidence="7" key="1">
    <citation type="submission" date="2022-11" db="EMBL/GenBank/DDBJ databases">
        <title>Centuries of genome instability and evolution in soft-shell clam transmissible cancer (bioRxiv).</title>
        <authorList>
            <person name="Hart S.F.M."/>
            <person name="Yonemitsu M.A."/>
            <person name="Giersch R.M."/>
            <person name="Beal B.F."/>
            <person name="Arriagada G."/>
            <person name="Davis B.W."/>
            <person name="Ostrander E.A."/>
            <person name="Goff S.P."/>
            <person name="Metzger M.J."/>
        </authorList>
    </citation>
    <scope>NUCLEOTIDE SEQUENCE</scope>
    <source>
        <strain evidence="7">MELC-2E11</strain>
        <tissue evidence="7">Siphon/mantle</tissue>
    </source>
</reference>
<keyword evidence="8" id="KW-1185">Reference proteome</keyword>
<dbReference type="PROSITE" id="PS50106">
    <property type="entry name" value="PDZ"/>
    <property type="match status" value="1"/>
</dbReference>
<feature type="domain" description="Guanylate kinase-like" evidence="5">
    <location>
        <begin position="236"/>
        <end position="392"/>
    </location>
</feature>
<dbReference type="InterPro" id="IPR008145">
    <property type="entry name" value="GK/Ca_channel_bsu"/>
</dbReference>
<dbReference type="PANTHER" id="PTHR23122">
    <property type="entry name" value="MEMBRANE-ASSOCIATED GUANYLATE KINASE MAGUK"/>
    <property type="match status" value="1"/>
</dbReference>
<dbReference type="Pfam" id="PF00625">
    <property type="entry name" value="Guanylate_kin"/>
    <property type="match status" value="1"/>
</dbReference>
<evidence type="ECO:0000259" key="6">
    <source>
        <dbReference type="PROSITE" id="PS50106"/>
    </source>
</evidence>
<dbReference type="Gene3D" id="2.30.42.10">
    <property type="match status" value="1"/>
</dbReference>
<feature type="domain" description="PDZ" evidence="6">
    <location>
        <begin position="1"/>
        <end position="71"/>
    </location>
</feature>
<evidence type="ECO:0000259" key="4">
    <source>
        <dbReference type="PROSITE" id="PS50002"/>
    </source>
</evidence>
<gene>
    <name evidence="7" type="ORF">MAR_035006</name>
</gene>
<evidence type="ECO:0000256" key="3">
    <source>
        <dbReference type="PROSITE-ProRule" id="PRU00192"/>
    </source>
</evidence>
<dbReference type="Gene3D" id="2.30.30.40">
    <property type="entry name" value="SH3 Domains"/>
    <property type="match status" value="1"/>
</dbReference>
<dbReference type="InterPro" id="IPR001478">
    <property type="entry name" value="PDZ"/>
</dbReference>
<sequence>GATLQYNDESGSLQIARVMLGGAADRSGLLHVGDEILEVAGMSIRDKTPDEVVNMLGKMSGTISMKINSGTHRLITLRESKMRVRAFFDYNPLYDILNPCPEAGLAFCRGDVLHIVSQDDPWWWQAKKEGERTGRTGLIPARQLQERNEIIRRYHSDDDLRYCSGRSSRGTSPCRISPKVPRARRVKKTMYQAQHSGGTPVLRRREYDLEDIPTYEEVEMFQPKTGVFRPVVLIDTSRRRKPHEEDSREYYFVPREEMERGIINHRFVEFGEFKGNLYGTSYASIRSVIASGNVCLLSPHSQALKLLRSPEIKPFVIYVKPPPLEVLRMTRRQNKAMKTMEGGVTRLMTDEDFTDMLSIGAKIEDKYAHLFDAVIINDDIVKASKQLMVIINELQSRPQWVPLHWLR</sequence>
<dbReference type="Pfam" id="PF00595">
    <property type="entry name" value="PDZ"/>
    <property type="match status" value="1"/>
</dbReference>
<dbReference type="EMBL" id="CP111018">
    <property type="protein sequence ID" value="WAR09930.1"/>
    <property type="molecule type" value="Genomic_DNA"/>
</dbReference>
<comment type="similarity">
    <text evidence="1">Belongs to the MAGUK family.</text>
</comment>
<evidence type="ECO:0000256" key="1">
    <source>
        <dbReference type="ARBA" id="ARBA00007014"/>
    </source>
</evidence>
<dbReference type="SMART" id="SM00072">
    <property type="entry name" value="GuKc"/>
    <property type="match status" value="1"/>
</dbReference>
<proteinExistence type="inferred from homology"/>
<evidence type="ECO:0000313" key="7">
    <source>
        <dbReference type="EMBL" id="WAR09930.1"/>
    </source>
</evidence>
<dbReference type="Pfam" id="PF07653">
    <property type="entry name" value="SH3_2"/>
    <property type="match status" value="1"/>
</dbReference>
<dbReference type="InterPro" id="IPR036028">
    <property type="entry name" value="SH3-like_dom_sf"/>
</dbReference>
<keyword evidence="2 3" id="KW-0728">SH3 domain</keyword>
<dbReference type="InterPro" id="IPR027417">
    <property type="entry name" value="P-loop_NTPase"/>
</dbReference>
<dbReference type="Gene3D" id="3.40.50.300">
    <property type="entry name" value="P-loop containing nucleotide triphosphate hydrolases"/>
    <property type="match status" value="1"/>
</dbReference>
<evidence type="ECO:0000256" key="2">
    <source>
        <dbReference type="ARBA" id="ARBA00022443"/>
    </source>
</evidence>
<dbReference type="InterPro" id="IPR008144">
    <property type="entry name" value="Guanylate_kin-like_dom"/>
</dbReference>
<name>A0ABY7EJ82_MYAAR</name>
<dbReference type="SUPFAM" id="SSF50044">
    <property type="entry name" value="SH3-domain"/>
    <property type="match status" value="1"/>
</dbReference>